<reference evidence="3 4" key="1">
    <citation type="submission" date="2018-08" db="EMBL/GenBank/DDBJ databases">
        <title>A genome reference for cultivated species of the human gut microbiota.</title>
        <authorList>
            <person name="Zou Y."/>
            <person name="Xue W."/>
            <person name="Luo G."/>
        </authorList>
    </citation>
    <scope>NUCLEOTIDE SEQUENCE [LARGE SCALE GENOMIC DNA]</scope>
    <source>
        <strain evidence="3 4">AF25-6</strain>
    </source>
</reference>
<sequence>MKRIFYHMACWLAVLGCAACSNEADFVKTEADNNSIVLDISSATTPVTRAGATGAEVTVSYVDVLIFDDTDNKSLAHYERVQVVADSQKSGKITLAKAQRNDFTVNESYWVYLIANSTLGEDKFQEVADLGKLRGLMEEQRNIHMTGAGTDPEIPMIFLMDGIAYPAGTDEPETPGKVVLNNGNLSDKTELAVTLRRAAAKIVVKIKKGEDVTFDNSSGAYRAGYYLRNMSYSTTLIPNPNANDNVKLRTPDPTAGKYFAWTENEITVTAYAYSHNWKDKPLERETRLVVNIPLYYKKEPDLRGANYYQIPISKEKVLERNTYYEVTVEVNAPGATEILKPEELEPVNYTVQAWDETIINVGGETDRPKYLTVNEEEMEMYNISDDNTTLEFASSSEVSVKVTRVYYIDKFGQTQATTSEREIARMGINVVPDKGLNGNINIHSPLPTNNTIRYIELEITNEDGVEARKVTVAQYPLEYIVNIQSWYSYRDDFKINDSRPTTYDYMGDRVYGISLATRSISNWNGNYDYEVSSGFGWFEDASNGFFRSKVVTKIVAGKSTILHYYWNSRGVLSTSESGEYNGRLYHITITSTSDKYTIGNPRQIRDETTGLLVTDPGTDNAELVSPSFMIASSLGGFMLGAGNLTLDNSANSLRVAREHCANYVEVAHDGTIYDDWRLPTRAELEIIMNFQGKEDEDADAIDYLLNAKYYYSANGRVENSKSNMNGTGVRCIRDAFDTQK</sequence>
<feature type="signal peptide" evidence="1">
    <location>
        <begin position="1"/>
        <end position="24"/>
    </location>
</feature>
<evidence type="ECO:0000313" key="3">
    <source>
        <dbReference type="EMBL" id="RGR29722.1"/>
    </source>
</evidence>
<dbReference type="InterPro" id="IPR058822">
    <property type="entry name" value="Ig-like_FimD_3rd"/>
</dbReference>
<dbReference type="RefSeq" id="WP_117916988.1">
    <property type="nucleotide sequence ID" value="NZ_QRUB01000001.1"/>
</dbReference>
<dbReference type="AlphaFoldDB" id="A0A412EA34"/>
<dbReference type="Gene3D" id="2.60.40.3690">
    <property type="match status" value="1"/>
</dbReference>
<keyword evidence="1" id="KW-0732">Signal</keyword>
<name>A0A412EA34_BACSE</name>
<evidence type="ECO:0000259" key="2">
    <source>
        <dbReference type="Pfam" id="PF26306"/>
    </source>
</evidence>
<gene>
    <name evidence="3" type="ORF">DWY58_00200</name>
</gene>
<dbReference type="PROSITE" id="PS51257">
    <property type="entry name" value="PROKAR_LIPOPROTEIN"/>
    <property type="match status" value="1"/>
</dbReference>
<comment type="caution">
    <text evidence="3">The sequence shown here is derived from an EMBL/GenBank/DDBJ whole genome shotgun (WGS) entry which is preliminary data.</text>
</comment>
<dbReference type="EMBL" id="QRUB01000001">
    <property type="protein sequence ID" value="RGR29722.1"/>
    <property type="molecule type" value="Genomic_DNA"/>
</dbReference>
<accession>A0A412EA34</accession>
<evidence type="ECO:0000313" key="4">
    <source>
        <dbReference type="Proteomes" id="UP000284161"/>
    </source>
</evidence>
<feature type="domain" description="Major fimbrium tip subunit FimD third Ig-like" evidence="2">
    <location>
        <begin position="372"/>
        <end position="476"/>
    </location>
</feature>
<evidence type="ECO:0000256" key="1">
    <source>
        <dbReference type="SAM" id="SignalP"/>
    </source>
</evidence>
<dbReference type="Proteomes" id="UP000284161">
    <property type="component" value="Unassembled WGS sequence"/>
</dbReference>
<feature type="chain" id="PRO_5019562360" description="Major fimbrium tip subunit FimD third Ig-like domain-containing protein" evidence="1">
    <location>
        <begin position="25"/>
        <end position="740"/>
    </location>
</feature>
<dbReference type="Pfam" id="PF26306">
    <property type="entry name" value="FimD_3rd"/>
    <property type="match status" value="1"/>
</dbReference>
<protein>
    <recommendedName>
        <fullName evidence="2">Major fimbrium tip subunit FimD third Ig-like domain-containing protein</fullName>
    </recommendedName>
</protein>
<organism evidence="3 4">
    <name type="scientific">Bacteroides stercoris</name>
    <dbReference type="NCBI Taxonomy" id="46506"/>
    <lineage>
        <taxon>Bacteria</taxon>
        <taxon>Pseudomonadati</taxon>
        <taxon>Bacteroidota</taxon>
        <taxon>Bacteroidia</taxon>
        <taxon>Bacteroidales</taxon>
        <taxon>Bacteroidaceae</taxon>
        <taxon>Bacteroides</taxon>
    </lineage>
</organism>
<proteinExistence type="predicted"/>